<gene>
    <name evidence="2" type="ORF">Glove_37g51</name>
</gene>
<feature type="region of interest" description="Disordered" evidence="1">
    <location>
        <begin position="1"/>
        <end position="28"/>
    </location>
</feature>
<evidence type="ECO:0000256" key="1">
    <source>
        <dbReference type="SAM" id="MobiDB-lite"/>
    </source>
</evidence>
<organism evidence="2 3">
    <name type="scientific">Diversispora epigaea</name>
    <dbReference type="NCBI Taxonomy" id="1348612"/>
    <lineage>
        <taxon>Eukaryota</taxon>
        <taxon>Fungi</taxon>
        <taxon>Fungi incertae sedis</taxon>
        <taxon>Mucoromycota</taxon>
        <taxon>Glomeromycotina</taxon>
        <taxon>Glomeromycetes</taxon>
        <taxon>Diversisporales</taxon>
        <taxon>Diversisporaceae</taxon>
        <taxon>Diversispora</taxon>
    </lineage>
</organism>
<evidence type="ECO:0000313" key="2">
    <source>
        <dbReference type="EMBL" id="RHZ87306.1"/>
    </source>
</evidence>
<feature type="compositionally biased region" description="Basic residues" evidence="1">
    <location>
        <begin position="1"/>
        <end position="15"/>
    </location>
</feature>
<accession>A0A397JMV0</accession>
<comment type="caution">
    <text evidence="2">The sequence shown here is derived from an EMBL/GenBank/DDBJ whole genome shotgun (WGS) entry which is preliminary data.</text>
</comment>
<keyword evidence="3" id="KW-1185">Reference proteome</keyword>
<dbReference type="EMBL" id="PQFF01000035">
    <property type="protein sequence ID" value="RHZ87306.1"/>
    <property type="molecule type" value="Genomic_DNA"/>
</dbReference>
<dbReference type="AlphaFoldDB" id="A0A397JMV0"/>
<reference evidence="2 3" key="1">
    <citation type="submission" date="2018-08" db="EMBL/GenBank/DDBJ databases">
        <title>Genome and evolution of the arbuscular mycorrhizal fungus Diversispora epigaea (formerly Glomus versiforme) and its bacterial endosymbionts.</title>
        <authorList>
            <person name="Sun X."/>
            <person name="Fei Z."/>
            <person name="Harrison M."/>
        </authorList>
    </citation>
    <scope>NUCLEOTIDE SEQUENCE [LARGE SCALE GENOMIC DNA]</scope>
    <source>
        <strain evidence="2 3">IT104</strain>
    </source>
</reference>
<evidence type="ECO:0000313" key="3">
    <source>
        <dbReference type="Proteomes" id="UP000266861"/>
    </source>
</evidence>
<name>A0A397JMV0_9GLOM</name>
<proteinExistence type="predicted"/>
<dbReference type="Proteomes" id="UP000266861">
    <property type="component" value="Unassembled WGS sequence"/>
</dbReference>
<dbReference type="OrthoDB" id="18978at2759"/>
<sequence length="85" mass="9867">MSRNLRKKAVARASRRASNNNNNNNTGPSLVSILAINNTPLNIIVMTYQKEIIQNSQNTIYYNRKYFIFAKKIFFLNEVINFLVI</sequence>
<protein>
    <submittedName>
        <fullName evidence="2">Uncharacterized protein</fullName>
    </submittedName>
</protein>
<feature type="compositionally biased region" description="Low complexity" evidence="1">
    <location>
        <begin position="16"/>
        <end position="25"/>
    </location>
</feature>